<dbReference type="Gene3D" id="6.10.250.690">
    <property type="match status" value="1"/>
</dbReference>
<proteinExistence type="predicted"/>
<dbReference type="Gene3D" id="3.40.50.2300">
    <property type="match status" value="1"/>
</dbReference>
<keyword evidence="2" id="KW-0597">Phosphoprotein</keyword>
<evidence type="ECO:0000256" key="1">
    <source>
        <dbReference type="ARBA" id="ARBA00023125"/>
    </source>
</evidence>
<dbReference type="Pfam" id="PF00486">
    <property type="entry name" value="Trans_reg_C"/>
    <property type="match status" value="1"/>
</dbReference>
<feature type="domain" description="OmpR/PhoB-type" evidence="5">
    <location>
        <begin position="162"/>
        <end position="261"/>
    </location>
</feature>
<dbReference type="InterPro" id="IPR001867">
    <property type="entry name" value="OmpR/PhoB-type_DNA-bd"/>
</dbReference>
<keyword evidence="7" id="KW-1185">Reference proteome</keyword>
<accession>A0ABY0ZI15</accession>
<dbReference type="InterPro" id="IPR001789">
    <property type="entry name" value="Sig_transdc_resp-reg_receiver"/>
</dbReference>
<dbReference type="PANTHER" id="PTHR48111:SF47">
    <property type="entry name" value="TRANSCRIPTIONAL REGULATORY PROTEIN RSTA"/>
    <property type="match status" value="1"/>
</dbReference>
<dbReference type="CDD" id="cd00383">
    <property type="entry name" value="trans_reg_C"/>
    <property type="match status" value="1"/>
</dbReference>
<organism evidence="6 7">
    <name type="scientific">Pseudomonas kilonensis</name>
    <dbReference type="NCBI Taxonomy" id="132476"/>
    <lineage>
        <taxon>Bacteria</taxon>
        <taxon>Pseudomonadati</taxon>
        <taxon>Pseudomonadota</taxon>
        <taxon>Gammaproteobacteria</taxon>
        <taxon>Pseudomonadales</taxon>
        <taxon>Pseudomonadaceae</taxon>
        <taxon>Pseudomonas</taxon>
    </lineage>
</organism>
<evidence type="ECO:0000259" key="5">
    <source>
        <dbReference type="PROSITE" id="PS51755"/>
    </source>
</evidence>
<feature type="DNA-binding region" description="OmpR/PhoB-type" evidence="3">
    <location>
        <begin position="162"/>
        <end position="261"/>
    </location>
</feature>
<dbReference type="SMART" id="SM00448">
    <property type="entry name" value="REC"/>
    <property type="match status" value="1"/>
</dbReference>
<keyword evidence="1 3" id="KW-0238">DNA-binding</keyword>
<sequence length="266" mass="29601">MRPVFAVCITRPVGGWRHNAATSIMGWRAVVMDNLGSGKVLLVEDDERLAGLIAHFLSQHGFEVRIEHRGDLALAAFLAFEPKVVVLDLMLPGQSGLQVCRGIRNVADTPIVILTAKEDDVDHILGLESGADDYVIKPIKPAVLLARLRALQRRQLPDTTVRGALEFGRLSLDRSSREVRLAGDLVELTTMEFELLWLLASAAGKILSRDDILNRMRGIAFDGLNRGVDVYVSKLRAKLNDNPREPMRIKTVWGKGYLFNPFGWEL</sequence>
<dbReference type="InterPro" id="IPR036388">
    <property type="entry name" value="WH-like_DNA-bd_sf"/>
</dbReference>
<dbReference type="InterPro" id="IPR016032">
    <property type="entry name" value="Sig_transdc_resp-reg_C-effctor"/>
</dbReference>
<evidence type="ECO:0000256" key="2">
    <source>
        <dbReference type="PROSITE-ProRule" id="PRU00169"/>
    </source>
</evidence>
<comment type="caution">
    <text evidence="6">The sequence shown here is derived from an EMBL/GenBank/DDBJ whole genome shotgun (WGS) entry which is preliminary data.</text>
</comment>
<reference evidence="6 7" key="1">
    <citation type="submission" date="2016-10" db="EMBL/GenBank/DDBJ databases">
        <authorList>
            <person name="Varghese N."/>
            <person name="Submissions S."/>
        </authorList>
    </citation>
    <scope>NUCLEOTIDE SEQUENCE [LARGE SCALE GENOMIC DNA]</scope>
    <source>
        <strain evidence="6 7">BS3780</strain>
    </source>
</reference>
<evidence type="ECO:0000259" key="4">
    <source>
        <dbReference type="PROSITE" id="PS50110"/>
    </source>
</evidence>
<dbReference type="SUPFAM" id="SSF52172">
    <property type="entry name" value="CheY-like"/>
    <property type="match status" value="1"/>
</dbReference>
<dbReference type="EMBL" id="FNTT01000002">
    <property type="protein sequence ID" value="SEE73387.1"/>
    <property type="molecule type" value="Genomic_DNA"/>
</dbReference>
<dbReference type="Proteomes" id="UP000183915">
    <property type="component" value="Unassembled WGS sequence"/>
</dbReference>
<dbReference type="SUPFAM" id="SSF46894">
    <property type="entry name" value="C-terminal effector domain of the bipartite response regulators"/>
    <property type="match status" value="1"/>
</dbReference>
<dbReference type="PROSITE" id="PS51755">
    <property type="entry name" value="OMPR_PHOB"/>
    <property type="match status" value="1"/>
</dbReference>
<dbReference type="PROSITE" id="PS50110">
    <property type="entry name" value="RESPONSE_REGULATORY"/>
    <property type="match status" value="1"/>
</dbReference>
<feature type="modified residue" description="4-aspartylphosphate" evidence="2">
    <location>
        <position position="88"/>
    </location>
</feature>
<dbReference type="InterPro" id="IPR011006">
    <property type="entry name" value="CheY-like_superfamily"/>
</dbReference>
<evidence type="ECO:0000313" key="7">
    <source>
        <dbReference type="Proteomes" id="UP000183915"/>
    </source>
</evidence>
<feature type="domain" description="Response regulatory" evidence="4">
    <location>
        <begin position="39"/>
        <end position="152"/>
    </location>
</feature>
<dbReference type="InterPro" id="IPR039420">
    <property type="entry name" value="WalR-like"/>
</dbReference>
<name>A0ABY0ZI15_9PSED</name>
<protein>
    <submittedName>
        <fullName evidence="6">Two-component system, OmpR family, response regulator ParR</fullName>
    </submittedName>
</protein>
<dbReference type="SMART" id="SM00862">
    <property type="entry name" value="Trans_reg_C"/>
    <property type="match status" value="1"/>
</dbReference>
<dbReference type="Gene3D" id="1.10.10.10">
    <property type="entry name" value="Winged helix-like DNA-binding domain superfamily/Winged helix DNA-binding domain"/>
    <property type="match status" value="1"/>
</dbReference>
<dbReference type="Pfam" id="PF00072">
    <property type="entry name" value="Response_reg"/>
    <property type="match status" value="1"/>
</dbReference>
<evidence type="ECO:0000256" key="3">
    <source>
        <dbReference type="PROSITE-ProRule" id="PRU01091"/>
    </source>
</evidence>
<gene>
    <name evidence="6" type="ORF">SAMN04490188_5415</name>
</gene>
<dbReference type="PANTHER" id="PTHR48111">
    <property type="entry name" value="REGULATOR OF RPOS"/>
    <property type="match status" value="1"/>
</dbReference>
<evidence type="ECO:0000313" key="6">
    <source>
        <dbReference type="EMBL" id="SEE73387.1"/>
    </source>
</evidence>